<protein>
    <submittedName>
        <fullName evidence="2">Uncharacterized protein</fullName>
    </submittedName>
</protein>
<dbReference type="AlphaFoldDB" id="A0A5B7CHI3"/>
<evidence type="ECO:0000313" key="3">
    <source>
        <dbReference type="Proteomes" id="UP000324222"/>
    </source>
</evidence>
<evidence type="ECO:0000313" key="2">
    <source>
        <dbReference type="EMBL" id="MPC08929.1"/>
    </source>
</evidence>
<accession>A0A5B7CHI3</accession>
<name>A0A5B7CHI3_PORTR</name>
<reference evidence="2 3" key="1">
    <citation type="submission" date="2019-05" db="EMBL/GenBank/DDBJ databases">
        <title>Another draft genome of Portunus trituberculatus and its Hox gene families provides insights of decapod evolution.</title>
        <authorList>
            <person name="Jeong J.-H."/>
            <person name="Song I."/>
            <person name="Kim S."/>
            <person name="Choi T."/>
            <person name="Kim D."/>
            <person name="Ryu S."/>
            <person name="Kim W."/>
        </authorList>
    </citation>
    <scope>NUCLEOTIDE SEQUENCE [LARGE SCALE GENOMIC DNA]</scope>
    <source>
        <tissue evidence="2">Muscle</tissue>
    </source>
</reference>
<dbReference type="Proteomes" id="UP000324222">
    <property type="component" value="Unassembled WGS sequence"/>
</dbReference>
<feature type="region of interest" description="Disordered" evidence="1">
    <location>
        <begin position="45"/>
        <end position="68"/>
    </location>
</feature>
<keyword evidence="3" id="KW-1185">Reference proteome</keyword>
<evidence type="ECO:0000256" key="1">
    <source>
        <dbReference type="SAM" id="MobiDB-lite"/>
    </source>
</evidence>
<sequence length="106" mass="12183">MKEAHLAELCADCSSTVVKSSPQIHSRQGHKPIATAPEMLRRVYVTKRRKKKEKQRRKKIRRQKRSRAATFNQVSLMPHVMVRDATLAGVTQYTPTLTVSFITSHR</sequence>
<organism evidence="2 3">
    <name type="scientific">Portunus trituberculatus</name>
    <name type="common">Swimming crab</name>
    <name type="synonym">Neptunus trituberculatus</name>
    <dbReference type="NCBI Taxonomy" id="210409"/>
    <lineage>
        <taxon>Eukaryota</taxon>
        <taxon>Metazoa</taxon>
        <taxon>Ecdysozoa</taxon>
        <taxon>Arthropoda</taxon>
        <taxon>Crustacea</taxon>
        <taxon>Multicrustacea</taxon>
        <taxon>Malacostraca</taxon>
        <taxon>Eumalacostraca</taxon>
        <taxon>Eucarida</taxon>
        <taxon>Decapoda</taxon>
        <taxon>Pleocyemata</taxon>
        <taxon>Brachyura</taxon>
        <taxon>Eubrachyura</taxon>
        <taxon>Portunoidea</taxon>
        <taxon>Portunidae</taxon>
        <taxon>Portuninae</taxon>
        <taxon>Portunus</taxon>
    </lineage>
</organism>
<dbReference type="EMBL" id="VSRR010000049">
    <property type="protein sequence ID" value="MPC08929.1"/>
    <property type="molecule type" value="Genomic_DNA"/>
</dbReference>
<feature type="compositionally biased region" description="Basic residues" evidence="1">
    <location>
        <begin position="45"/>
        <end position="67"/>
    </location>
</feature>
<comment type="caution">
    <text evidence="2">The sequence shown here is derived from an EMBL/GenBank/DDBJ whole genome shotgun (WGS) entry which is preliminary data.</text>
</comment>
<proteinExistence type="predicted"/>
<gene>
    <name evidence="2" type="ORF">E2C01_001526</name>
</gene>